<dbReference type="EMBL" id="MRCX01000006">
    <property type="protein sequence ID" value="RKK85720.1"/>
    <property type="molecule type" value="Genomic_DNA"/>
</dbReference>
<accession>A0A420NZL5</accession>
<evidence type="ECO:0000313" key="4">
    <source>
        <dbReference type="Proteomes" id="UP000285084"/>
    </source>
</evidence>
<comment type="caution">
    <text evidence="3">The sequence shown here is derived from an EMBL/GenBank/DDBJ whole genome shotgun (WGS) entry which is preliminary data.</text>
</comment>
<evidence type="ECO:0000313" key="3">
    <source>
        <dbReference type="EMBL" id="RKK85720.1"/>
    </source>
</evidence>
<feature type="signal peptide" evidence="2">
    <location>
        <begin position="1"/>
        <end position="19"/>
    </location>
</feature>
<sequence>MAPILFLFLLRCIRHPIQAIIPNPTTIPNEIPTQTSFSNPTKPESLLDDSGAGVTVCAGRGQGPPIYGSSQSGTHVVPPELI</sequence>
<protein>
    <submittedName>
        <fullName evidence="3">Uncharacterized protein</fullName>
    </submittedName>
</protein>
<proteinExistence type="predicted"/>
<organism evidence="3 4">
    <name type="scientific">Fusarium oxysporum</name>
    <name type="common">Fusarium vascular wilt</name>
    <dbReference type="NCBI Taxonomy" id="5507"/>
    <lineage>
        <taxon>Eukaryota</taxon>
        <taxon>Fungi</taxon>
        <taxon>Dikarya</taxon>
        <taxon>Ascomycota</taxon>
        <taxon>Pezizomycotina</taxon>
        <taxon>Sordariomycetes</taxon>
        <taxon>Hypocreomycetidae</taxon>
        <taxon>Hypocreales</taxon>
        <taxon>Nectriaceae</taxon>
        <taxon>Fusarium</taxon>
        <taxon>Fusarium oxysporum species complex</taxon>
    </lineage>
</organism>
<name>A0A420NZL5_FUSOX</name>
<dbReference type="AlphaFoldDB" id="A0A420NZL5"/>
<keyword evidence="2" id="KW-0732">Signal</keyword>
<dbReference type="Proteomes" id="UP000285084">
    <property type="component" value="Unassembled WGS sequence"/>
</dbReference>
<gene>
    <name evidence="3" type="ORF">BFJ69_g1330</name>
</gene>
<evidence type="ECO:0000256" key="1">
    <source>
        <dbReference type="SAM" id="MobiDB-lite"/>
    </source>
</evidence>
<evidence type="ECO:0000256" key="2">
    <source>
        <dbReference type="SAM" id="SignalP"/>
    </source>
</evidence>
<feature type="chain" id="PRO_5019484844" evidence="2">
    <location>
        <begin position="20"/>
        <end position="82"/>
    </location>
</feature>
<reference evidence="3 4" key="1">
    <citation type="journal article" date="2018" name="Sci. Rep.">
        <title>Characterisation of pathogen-specific regions and novel effector candidates in Fusarium oxysporum f. sp. cepae.</title>
        <authorList>
            <person name="Armitage A.D."/>
            <person name="Taylor A."/>
            <person name="Sobczyk M.K."/>
            <person name="Baxter L."/>
            <person name="Greenfield B.P."/>
            <person name="Bates H.J."/>
            <person name="Wilson F."/>
            <person name="Jackson A.C."/>
            <person name="Ott S."/>
            <person name="Harrison R.J."/>
            <person name="Clarkson J.P."/>
        </authorList>
    </citation>
    <scope>NUCLEOTIDE SEQUENCE [LARGE SCALE GENOMIC DNA]</scope>
    <source>
        <strain evidence="3 4">Fo_A13</strain>
    </source>
</reference>
<feature type="region of interest" description="Disordered" evidence="1">
    <location>
        <begin position="28"/>
        <end position="82"/>
    </location>
</feature>